<feature type="domain" description="TACO1/YebC-like second and third" evidence="7">
    <location>
        <begin position="82"/>
        <end position="239"/>
    </location>
</feature>
<evidence type="ECO:0000259" key="7">
    <source>
        <dbReference type="Pfam" id="PF01709"/>
    </source>
</evidence>
<evidence type="ECO:0000256" key="5">
    <source>
        <dbReference type="ARBA" id="ARBA00023163"/>
    </source>
</evidence>
<sequence length="251" mass="27030">MSGHSKWANIKHRKAAQDAKKGVAFQKLVRAIMVAAKEGGADLAMNIRLKTFVDKAKEANMTNETIDRAIKKGSGGLDGENYEELYYEGYGPGGVAVLVESLTDNKNRTSSEVRFVFSRNGGSLGEAGCVAWMFERRGVIVVSGEGLDEDELMMNALDGGADDVENNGDGTFSIYCTPSAFSAVRETLSGAGYHIASSDVQMTPKNTVTVSERGTASRLLRLLDALEDLDDVQNVTANFDIPDEVMESLEA</sequence>
<comment type="similarity">
    <text evidence="1 6">Belongs to the TACO1 family.</text>
</comment>
<accession>A0A9Q7F045</accession>
<dbReference type="FunFam" id="1.10.10.200:FF:000002">
    <property type="entry name" value="Probable transcriptional regulatory protein CLM62_37755"/>
    <property type="match status" value="1"/>
</dbReference>
<dbReference type="Proteomes" id="UP000671879">
    <property type="component" value="Chromosome"/>
</dbReference>
<proteinExistence type="inferred from homology"/>
<dbReference type="NCBIfam" id="NF009044">
    <property type="entry name" value="PRK12378.1"/>
    <property type="match status" value="1"/>
</dbReference>
<dbReference type="Gene3D" id="3.30.70.980">
    <property type="match status" value="2"/>
</dbReference>
<gene>
    <name evidence="9" type="ORF">KAR29_06940</name>
</gene>
<dbReference type="InterPro" id="IPR048300">
    <property type="entry name" value="TACO1_YebC-like_2nd/3rd_dom"/>
</dbReference>
<dbReference type="InterPro" id="IPR029072">
    <property type="entry name" value="YebC-like"/>
</dbReference>
<keyword evidence="5 6" id="KW-0804">Transcription</keyword>
<keyword evidence="10" id="KW-1185">Reference proteome</keyword>
<evidence type="ECO:0000256" key="6">
    <source>
        <dbReference type="HAMAP-Rule" id="MF_00693"/>
    </source>
</evidence>
<dbReference type="EMBL" id="CP072943">
    <property type="protein sequence ID" value="QTX33581.1"/>
    <property type="molecule type" value="Genomic_DNA"/>
</dbReference>
<dbReference type="KEGG" id="aram:KAR29_06940"/>
<dbReference type="RefSeq" id="WP_274374865.1">
    <property type="nucleotide sequence ID" value="NZ_CP072943.1"/>
</dbReference>
<dbReference type="InterPro" id="IPR049083">
    <property type="entry name" value="TACO1_YebC_N"/>
</dbReference>
<keyword evidence="2 6" id="KW-0963">Cytoplasm</keyword>
<organism evidence="9 10">
    <name type="scientific">Aminithiophilus ramosus</name>
    <dbReference type="NCBI Taxonomy" id="3029084"/>
    <lineage>
        <taxon>Bacteria</taxon>
        <taxon>Thermotogati</taxon>
        <taxon>Synergistota</taxon>
        <taxon>Synergistia</taxon>
        <taxon>Synergistales</taxon>
        <taxon>Aminithiophilaceae</taxon>
        <taxon>Aminithiophilus</taxon>
    </lineage>
</organism>
<dbReference type="AlphaFoldDB" id="A0A9Q7F045"/>
<dbReference type="SUPFAM" id="SSF75625">
    <property type="entry name" value="YebC-like"/>
    <property type="match status" value="1"/>
</dbReference>
<evidence type="ECO:0000259" key="8">
    <source>
        <dbReference type="Pfam" id="PF20772"/>
    </source>
</evidence>
<evidence type="ECO:0000313" key="9">
    <source>
        <dbReference type="EMBL" id="QTX33581.1"/>
    </source>
</evidence>
<name>A0A9Q7F045_9BACT</name>
<dbReference type="Pfam" id="PF01709">
    <property type="entry name" value="Transcrip_reg"/>
    <property type="match status" value="1"/>
</dbReference>
<keyword evidence="3 6" id="KW-0805">Transcription regulation</keyword>
<dbReference type="Pfam" id="PF20772">
    <property type="entry name" value="TACO1_YebC_N"/>
    <property type="match status" value="1"/>
</dbReference>
<evidence type="ECO:0000256" key="1">
    <source>
        <dbReference type="ARBA" id="ARBA00008724"/>
    </source>
</evidence>
<dbReference type="InterPro" id="IPR017856">
    <property type="entry name" value="Integrase-like_N"/>
</dbReference>
<protein>
    <recommendedName>
        <fullName evidence="6">Probable transcriptional regulatory protein KAR29_06940</fullName>
    </recommendedName>
</protein>
<dbReference type="GO" id="GO:0005829">
    <property type="term" value="C:cytosol"/>
    <property type="evidence" value="ECO:0007669"/>
    <property type="project" value="TreeGrafter"/>
</dbReference>
<evidence type="ECO:0000313" key="10">
    <source>
        <dbReference type="Proteomes" id="UP000671879"/>
    </source>
</evidence>
<feature type="domain" description="TACO1/YebC-like N-terminal" evidence="8">
    <location>
        <begin position="5"/>
        <end position="76"/>
    </location>
</feature>
<dbReference type="GO" id="GO:0006355">
    <property type="term" value="P:regulation of DNA-templated transcription"/>
    <property type="evidence" value="ECO:0007669"/>
    <property type="project" value="UniProtKB-UniRule"/>
</dbReference>
<dbReference type="NCBIfam" id="TIGR01033">
    <property type="entry name" value="YebC/PmpR family DNA-binding transcriptional regulator"/>
    <property type="match status" value="1"/>
</dbReference>
<dbReference type="NCBIfam" id="NF001030">
    <property type="entry name" value="PRK00110.1"/>
    <property type="match status" value="1"/>
</dbReference>
<dbReference type="PANTHER" id="PTHR12532">
    <property type="entry name" value="TRANSLATIONAL ACTIVATOR OF CYTOCHROME C OXIDASE 1"/>
    <property type="match status" value="1"/>
</dbReference>
<reference evidence="10" key="1">
    <citation type="submission" date="2021-04" db="EMBL/GenBank/DDBJ databases">
        <title>A novel Synergistetes isolate from a pyrite-forming mixed culture.</title>
        <authorList>
            <person name="Bunk B."/>
            <person name="Sproer C."/>
            <person name="Spring S."/>
            <person name="Pester M."/>
        </authorList>
    </citation>
    <scope>NUCLEOTIDE SEQUENCE [LARGE SCALE GENOMIC DNA]</scope>
    <source>
        <strain evidence="10">J.5.4.2-T.3.5.2</strain>
    </source>
</reference>
<dbReference type="InterPro" id="IPR026564">
    <property type="entry name" value="Transcrip_reg_TACO1-like_dom3"/>
</dbReference>
<comment type="subcellular location">
    <subcellularLocation>
        <location evidence="6">Cytoplasm</location>
    </subcellularLocation>
</comment>
<dbReference type="InterPro" id="IPR002876">
    <property type="entry name" value="Transcrip_reg_TACO1-like"/>
</dbReference>
<dbReference type="FunFam" id="3.30.70.980:FF:000002">
    <property type="entry name" value="Probable transcriptional regulatory protein YebC"/>
    <property type="match status" value="1"/>
</dbReference>
<evidence type="ECO:0000256" key="4">
    <source>
        <dbReference type="ARBA" id="ARBA00023125"/>
    </source>
</evidence>
<dbReference type="GO" id="GO:0003677">
    <property type="term" value="F:DNA binding"/>
    <property type="evidence" value="ECO:0007669"/>
    <property type="project" value="UniProtKB-UniRule"/>
</dbReference>
<dbReference type="PANTHER" id="PTHR12532:SF6">
    <property type="entry name" value="TRANSCRIPTIONAL REGULATORY PROTEIN YEBC-RELATED"/>
    <property type="match status" value="1"/>
</dbReference>
<keyword evidence="4 6" id="KW-0238">DNA-binding</keyword>
<evidence type="ECO:0000256" key="3">
    <source>
        <dbReference type="ARBA" id="ARBA00023015"/>
    </source>
</evidence>
<dbReference type="Gene3D" id="1.10.10.200">
    <property type="match status" value="1"/>
</dbReference>
<dbReference type="HAMAP" id="MF_00693">
    <property type="entry name" value="Transcrip_reg_TACO1"/>
    <property type="match status" value="1"/>
</dbReference>
<evidence type="ECO:0000256" key="2">
    <source>
        <dbReference type="ARBA" id="ARBA00022490"/>
    </source>
</evidence>